<dbReference type="OrthoDB" id="151907at2"/>
<dbReference type="SUPFAM" id="SSF52980">
    <property type="entry name" value="Restriction endonuclease-like"/>
    <property type="match status" value="1"/>
</dbReference>
<dbReference type="InterPro" id="IPR012296">
    <property type="entry name" value="Nuclease_put_TT1808"/>
</dbReference>
<accession>A0A5A5TE25</accession>
<comment type="caution">
    <text evidence="2">The sequence shown here is derived from an EMBL/GenBank/DDBJ whole genome shotgun (WGS) entry which is preliminary data.</text>
</comment>
<dbReference type="RefSeq" id="WP_149402268.1">
    <property type="nucleotide sequence ID" value="NZ_BIXY01000041.1"/>
</dbReference>
<evidence type="ECO:0000313" key="2">
    <source>
        <dbReference type="EMBL" id="GCF09323.1"/>
    </source>
</evidence>
<dbReference type="CDD" id="cd06260">
    <property type="entry name" value="DUF820-like"/>
    <property type="match status" value="1"/>
</dbReference>
<dbReference type="AlphaFoldDB" id="A0A5A5TE25"/>
<organism evidence="2 3">
    <name type="scientific">Dictyobacter arantiisoli</name>
    <dbReference type="NCBI Taxonomy" id="2014874"/>
    <lineage>
        <taxon>Bacteria</taxon>
        <taxon>Bacillati</taxon>
        <taxon>Chloroflexota</taxon>
        <taxon>Ktedonobacteria</taxon>
        <taxon>Ktedonobacterales</taxon>
        <taxon>Dictyobacteraceae</taxon>
        <taxon>Dictyobacter</taxon>
    </lineage>
</organism>
<evidence type="ECO:0000259" key="1">
    <source>
        <dbReference type="Pfam" id="PF05685"/>
    </source>
</evidence>
<dbReference type="Pfam" id="PF05685">
    <property type="entry name" value="Uma2"/>
    <property type="match status" value="1"/>
</dbReference>
<dbReference type="EMBL" id="BIXY01000041">
    <property type="protein sequence ID" value="GCF09323.1"/>
    <property type="molecule type" value="Genomic_DNA"/>
</dbReference>
<sequence length="193" mass="22291">MVLPEYPKMSVEDYLILDRNSHDARYEYFEGQLRMLAGGSTYHSAIIANLTILLGTSLRGGPCWIYNSDIRLQLAEDRYVHPDITVSCNPDDHELEDMLRYPCLVVEVLSPTTEGIDRGRKSIYYQECATIQEYVLVDSLSMRVEVYQREDTGWKLYTYGPESTVTLDGLDIQFAIEEIYRGMKLDGKRARRK</sequence>
<protein>
    <recommendedName>
        <fullName evidence="1">Putative restriction endonuclease domain-containing protein</fullName>
    </recommendedName>
</protein>
<gene>
    <name evidence="2" type="ORF">KDI_28870</name>
</gene>
<name>A0A5A5TE25_9CHLR</name>
<dbReference type="Proteomes" id="UP000322530">
    <property type="component" value="Unassembled WGS sequence"/>
</dbReference>
<dbReference type="PANTHER" id="PTHR36558:SF1">
    <property type="entry name" value="RESTRICTION ENDONUCLEASE DOMAIN-CONTAINING PROTEIN-RELATED"/>
    <property type="match status" value="1"/>
</dbReference>
<feature type="domain" description="Putative restriction endonuclease" evidence="1">
    <location>
        <begin position="11"/>
        <end position="173"/>
    </location>
</feature>
<dbReference type="InterPro" id="IPR008538">
    <property type="entry name" value="Uma2"/>
</dbReference>
<evidence type="ECO:0000313" key="3">
    <source>
        <dbReference type="Proteomes" id="UP000322530"/>
    </source>
</evidence>
<proteinExistence type="predicted"/>
<dbReference type="PANTHER" id="PTHR36558">
    <property type="entry name" value="GLR1098 PROTEIN"/>
    <property type="match status" value="1"/>
</dbReference>
<reference evidence="2 3" key="1">
    <citation type="submission" date="2019-01" db="EMBL/GenBank/DDBJ databases">
        <title>Draft genome sequence of Dictyobacter sp. Uno17.</title>
        <authorList>
            <person name="Wang C.M."/>
            <person name="Zheng Y."/>
            <person name="Sakai Y."/>
            <person name="Abe K."/>
            <person name="Yokota A."/>
            <person name="Yabe S."/>
        </authorList>
    </citation>
    <scope>NUCLEOTIDE SEQUENCE [LARGE SCALE GENOMIC DNA]</scope>
    <source>
        <strain evidence="2 3">Uno17</strain>
    </source>
</reference>
<keyword evidence="3" id="KW-1185">Reference proteome</keyword>
<dbReference type="Gene3D" id="3.90.1570.10">
    <property type="entry name" value="tt1808, chain A"/>
    <property type="match status" value="1"/>
</dbReference>
<dbReference type="InterPro" id="IPR011335">
    <property type="entry name" value="Restrct_endonuc-II-like"/>
</dbReference>